<dbReference type="SMART" id="SM00317">
    <property type="entry name" value="SET"/>
    <property type="match status" value="1"/>
</dbReference>
<sequence length="1254" mass="137500">MLAVTRLLKKVDEKDALTVAKQILENSVDTLPSEESARDSDTENSGALAVNGAASAPIRVPDRSRPVQPRQTRTSARQQQEVTTKLTPPAKRVNGADTSEPYSNGTVKPKSSSDSTAANGPRSGVNASSSTRKQGGESWLADLTVANMKKQNLANEKADQRQQQEVQVAHAATNGSTSGVAGIKDSKRTFVSKLRSGLTRTTTVGTLSKPLSESEKSVKSTMSIKSPLSVKSDASYLASIITTPTAATDPFAPGAISVVIRQEGEPALSTTPSYEIPISALTRPRLTKTFIQEKARSTYAPASLAQSDQPRRRPGRPPGYFLGPTSCAYCRVQHRRCDYNTVCARCIKAKIPCDRSGTVERPSVIVREARQQARAEAAAALAVAVAAGLAVIPDKSPRTGQRYHDGLLSDAAGPSRMASTRSSAPRPAGVKRRRTPSPSDVTRDNIIEQRVKRVATVRPVEKYDPSAFSRQKRKLAQPSGSQPSSTQKQYASSSASSSRRGHSTDSEIDELETDEDDEGASSSKATSAGSPSKGKKKVGKPLGKAGSKTATVFRAKGARKLNLMMATKTRRGRPSNATRYARNPSLIPPPKLAKPKGMRGRPRKGPLINNKADDSSDEDDSDDSDDSDSDVSEDDDESSAVVVPSKRPRDTSSSKMKMGKGEGKGKGKGQGKGKDKGKGKGKGKQIAADSSDDESTKSSGVEEEEEEKKPVRLVRKAYLKSGLYSVDLKINPTNNSKLSVMVAQSAKSGKNGKAAVVTSKRARSGISSPPGTHFQLPINYGAVLMSKQKDFCLPFDIMQAWQAGLLRKTMQPEPFTKIRSNIFLERKRRTETSPMVCHCTPPPPGAGRVGCGEDCYNRVMFYECISAHCPCGDQCSNQRFQKKHNEDHLQVIWTQERGFGIQTKKPIKKGSLVIEYRGEVISQNECHRRMETIYKNNKNFYFLEYEKGEVVDACQKGTNARFVNHSCSPNSQIEKWFLNGEMSIGIFASQDIPAGAEISYDYNFSSFSGAQKQKCRCGAPNCRGYIGERVSKNKEPANNGMLTSGRAGKKVDLRKRNSRRRKLNDQEPSSLRQNQMPTVRQIRQRQSDKYKEDKMAAIRYTKLLLFRNIRLVEAKYIKYARTKSRSYQDTVPRSWLLQARQCRKRSLEGVVDDLRAAVQEKEDEELRERFDELENGAESGIEDDGSDPSASVAAEESILVELDAEEDEDDYADALDEYGDDEEGSTVYVEEETQEYELVDDTDEEVDQVAEDSD</sequence>
<evidence type="ECO:0000313" key="13">
    <source>
        <dbReference type="Proteomes" id="UP000738325"/>
    </source>
</evidence>
<reference evidence="12" key="1">
    <citation type="journal article" date="2020" name="Fungal Divers.">
        <title>Resolving the Mortierellaceae phylogeny through synthesis of multi-gene phylogenetics and phylogenomics.</title>
        <authorList>
            <person name="Vandepol N."/>
            <person name="Liber J."/>
            <person name="Desiro A."/>
            <person name="Na H."/>
            <person name="Kennedy M."/>
            <person name="Barry K."/>
            <person name="Grigoriev I.V."/>
            <person name="Miller A.N."/>
            <person name="O'Donnell K."/>
            <person name="Stajich J.E."/>
            <person name="Bonito G."/>
        </authorList>
    </citation>
    <scope>NUCLEOTIDE SEQUENCE</scope>
    <source>
        <strain evidence="12">REB-010B</strain>
    </source>
</reference>
<gene>
    <name evidence="12" type="primary">ASH1L</name>
    <name evidence="12" type="ORF">BGZ99_009181</name>
</gene>
<keyword evidence="5" id="KW-0808">Transferase</keyword>
<feature type="compositionally biased region" description="Polar residues" evidence="8">
    <location>
        <begin position="1066"/>
        <end position="1078"/>
    </location>
</feature>
<dbReference type="InterPro" id="IPR003616">
    <property type="entry name" value="Post-SET_dom"/>
</dbReference>
<keyword evidence="7" id="KW-0539">Nucleus</keyword>
<evidence type="ECO:0000259" key="11">
    <source>
        <dbReference type="PROSITE" id="PS51215"/>
    </source>
</evidence>
<feature type="domain" description="Post-SET" evidence="10">
    <location>
        <begin position="1011"/>
        <end position="1027"/>
    </location>
</feature>
<comment type="caution">
    <text evidence="12">The sequence shown here is derived from an EMBL/GenBank/DDBJ whole genome shotgun (WGS) entry which is preliminary data.</text>
</comment>
<dbReference type="PROSITE" id="PS50868">
    <property type="entry name" value="POST_SET"/>
    <property type="match status" value="1"/>
</dbReference>
<dbReference type="Pfam" id="PF00856">
    <property type="entry name" value="SET"/>
    <property type="match status" value="1"/>
</dbReference>
<feature type="compositionally biased region" description="Low complexity" evidence="8">
    <location>
        <begin position="484"/>
        <end position="498"/>
    </location>
</feature>
<feature type="compositionally biased region" description="Acidic residues" evidence="8">
    <location>
        <begin position="615"/>
        <end position="638"/>
    </location>
</feature>
<dbReference type="PROSITE" id="PS50280">
    <property type="entry name" value="SET"/>
    <property type="match status" value="1"/>
</dbReference>
<dbReference type="PROSITE" id="PS51215">
    <property type="entry name" value="AWS"/>
    <property type="match status" value="1"/>
</dbReference>
<keyword evidence="4" id="KW-0489">Methyltransferase</keyword>
<keyword evidence="6" id="KW-0949">S-adenosyl-L-methionine</keyword>
<evidence type="ECO:0000256" key="3">
    <source>
        <dbReference type="ARBA" id="ARBA00022454"/>
    </source>
</evidence>
<dbReference type="SUPFAM" id="SSF82199">
    <property type="entry name" value="SET domain"/>
    <property type="match status" value="1"/>
</dbReference>
<name>A0A9P6RQR7_9FUNG</name>
<dbReference type="Gene3D" id="2.170.270.10">
    <property type="entry name" value="SET domain"/>
    <property type="match status" value="1"/>
</dbReference>
<dbReference type="SMART" id="SM00570">
    <property type="entry name" value="AWS"/>
    <property type="match status" value="1"/>
</dbReference>
<protein>
    <submittedName>
        <fullName evidence="12">Histone-Lysine N-Methyltransferase ash1l</fullName>
    </submittedName>
</protein>
<dbReference type="InterPro" id="IPR001214">
    <property type="entry name" value="SET_dom"/>
</dbReference>
<evidence type="ECO:0000256" key="6">
    <source>
        <dbReference type="ARBA" id="ARBA00022691"/>
    </source>
</evidence>
<dbReference type="GO" id="GO:0005694">
    <property type="term" value="C:chromosome"/>
    <property type="evidence" value="ECO:0007669"/>
    <property type="project" value="UniProtKB-SubCell"/>
</dbReference>
<comment type="subcellular location">
    <subcellularLocation>
        <location evidence="2">Chromosome</location>
    </subcellularLocation>
    <subcellularLocation>
        <location evidence="1">Nucleus</location>
    </subcellularLocation>
</comment>
<feature type="compositionally biased region" description="Acidic residues" evidence="8">
    <location>
        <begin position="506"/>
        <end position="519"/>
    </location>
</feature>
<evidence type="ECO:0000313" key="12">
    <source>
        <dbReference type="EMBL" id="KAG0326683.1"/>
    </source>
</evidence>
<evidence type="ECO:0000259" key="10">
    <source>
        <dbReference type="PROSITE" id="PS50868"/>
    </source>
</evidence>
<feature type="compositionally biased region" description="Polar residues" evidence="8">
    <location>
        <begin position="69"/>
        <end position="86"/>
    </location>
</feature>
<feature type="compositionally biased region" description="Low complexity" evidence="8">
    <location>
        <begin position="520"/>
        <end position="532"/>
    </location>
</feature>
<evidence type="ECO:0000256" key="5">
    <source>
        <dbReference type="ARBA" id="ARBA00022679"/>
    </source>
</evidence>
<feature type="region of interest" description="Disordered" evidence="8">
    <location>
        <begin position="1174"/>
        <end position="1193"/>
    </location>
</feature>
<feature type="region of interest" description="Disordered" evidence="8">
    <location>
        <begin position="1033"/>
        <end position="1088"/>
    </location>
</feature>
<dbReference type="PANTHER" id="PTHR22884">
    <property type="entry name" value="SET DOMAIN PROTEINS"/>
    <property type="match status" value="1"/>
</dbReference>
<feature type="region of interest" description="Disordered" evidence="8">
    <location>
        <begin position="1216"/>
        <end position="1254"/>
    </location>
</feature>
<keyword evidence="3" id="KW-0158">Chromosome</keyword>
<evidence type="ECO:0000256" key="4">
    <source>
        <dbReference type="ARBA" id="ARBA00022603"/>
    </source>
</evidence>
<accession>A0A9P6RQR7</accession>
<evidence type="ECO:0000256" key="7">
    <source>
        <dbReference type="ARBA" id="ARBA00023242"/>
    </source>
</evidence>
<dbReference type="InterPro" id="IPR050777">
    <property type="entry name" value="SET2_Histone-Lys_MeTrsfase"/>
</dbReference>
<dbReference type="CDD" id="cd00067">
    <property type="entry name" value="GAL4"/>
    <property type="match status" value="1"/>
</dbReference>
<evidence type="ECO:0000256" key="1">
    <source>
        <dbReference type="ARBA" id="ARBA00004123"/>
    </source>
</evidence>
<feature type="compositionally biased region" description="Basic residues" evidence="8">
    <location>
        <begin position="593"/>
        <end position="604"/>
    </location>
</feature>
<feature type="compositionally biased region" description="Basic and acidic residues" evidence="8">
    <location>
        <begin position="441"/>
        <end position="451"/>
    </location>
</feature>
<feature type="compositionally biased region" description="Polar residues" evidence="8">
    <location>
        <begin position="96"/>
        <end position="118"/>
    </location>
</feature>
<evidence type="ECO:0000259" key="9">
    <source>
        <dbReference type="PROSITE" id="PS50280"/>
    </source>
</evidence>
<feature type="region of interest" description="Disordered" evidence="8">
    <location>
        <begin position="395"/>
        <end position="710"/>
    </location>
</feature>
<dbReference type="PROSITE" id="PS00463">
    <property type="entry name" value="ZN2_CY6_FUNGAL_1"/>
    <property type="match status" value="1"/>
</dbReference>
<feature type="domain" description="AWS" evidence="11">
    <location>
        <begin position="832"/>
        <end position="884"/>
    </location>
</feature>
<dbReference type="GO" id="GO:0042054">
    <property type="term" value="F:histone methyltransferase activity"/>
    <property type="evidence" value="ECO:0007669"/>
    <property type="project" value="InterPro"/>
</dbReference>
<dbReference type="InterPro" id="IPR001138">
    <property type="entry name" value="Zn2Cys6_DnaBD"/>
</dbReference>
<dbReference type="AlphaFoldDB" id="A0A9P6RQR7"/>
<dbReference type="EMBL" id="JAAAIP010000076">
    <property type="protein sequence ID" value="KAG0326683.1"/>
    <property type="molecule type" value="Genomic_DNA"/>
</dbReference>
<dbReference type="Proteomes" id="UP000738325">
    <property type="component" value="Unassembled WGS sequence"/>
</dbReference>
<keyword evidence="13" id="KW-1185">Reference proteome</keyword>
<dbReference type="GO" id="GO:0008270">
    <property type="term" value="F:zinc ion binding"/>
    <property type="evidence" value="ECO:0007669"/>
    <property type="project" value="InterPro"/>
</dbReference>
<feature type="domain" description="SET" evidence="9">
    <location>
        <begin position="887"/>
        <end position="1003"/>
    </location>
</feature>
<dbReference type="InterPro" id="IPR006560">
    <property type="entry name" value="AWS_dom"/>
</dbReference>
<dbReference type="InterPro" id="IPR036864">
    <property type="entry name" value="Zn2-C6_fun-type_DNA-bd_sf"/>
</dbReference>
<dbReference type="GO" id="GO:0000981">
    <property type="term" value="F:DNA-binding transcription factor activity, RNA polymerase II-specific"/>
    <property type="evidence" value="ECO:0007669"/>
    <property type="project" value="InterPro"/>
</dbReference>
<feature type="compositionally biased region" description="Acidic residues" evidence="8">
    <location>
        <begin position="1174"/>
        <end position="1186"/>
    </location>
</feature>
<dbReference type="GO" id="GO:0005634">
    <property type="term" value="C:nucleus"/>
    <property type="evidence" value="ECO:0007669"/>
    <property type="project" value="UniProtKB-SubCell"/>
</dbReference>
<feature type="region of interest" description="Disordered" evidence="8">
    <location>
        <begin position="25"/>
        <end position="136"/>
    </location>
</feature>
<proteinExistence type="predicted"/>
<organism evidence="12 13">
    <name type="scientific">Dissophora globulifera</name>
    <dbReference type="NCBI Taxonomy" id="979702"/>
    <lineage>
        <taxon>Eukaryota</taxon>
        <taxon>Fungi</taxon>
        <taxon>Fungi incertae sedis</taxon>
        <taxon>Mucoromycota</taxon>
        <taxon>Mortierellomycotina</taxon>
        <taxon>Mortierellomycetes</taxon>
        <taxon>Mortierellales</taxon>
        <taxon>Mortierellaceae</taxon>
        <taxon>Dissophora</taxon>
    </lineage>
</organism>
<evidence type="ECO:0000256" key="8">
    <source>
        <dbReference type="SAM" id="MobiDB-lite"/>
    </source>
</evidence>
<dbReference type="GO" id="GO:0032259">
    <property type="term" value="P:methylation"/>
    <property type="evidence" value="ECO:0007669"/>
    <property type="project" value="UniProtKB-KW"/>
</dbReference>
<dbReference type="OrthoDB" id="422362at2759"/>
<dbReference type="Pfam" id="PF17907">
    <property type="entry name" value="AWS"/>
    <property type="match status" value="1"/>
</dbReference>
<evidence type="ECO:0000256" key="2">
    <source>
        <dbReference type="ARBA" id="ARBA00004286"/>
    </source>
</evidence>
<dbReference type="InterPro" id="IPR046341">
    <property type="entry name" value="SET_dom_sf"/>
</dbReference>
<dbReference type="SUPFAM" id="SSF57701">
    <property type="entry name" value="Zn2/Cys6 DNA-binding domain"/>
    <property type="match status" value="1"/>
</dbReference>
<dbReference type="SMART" id="SM00066">
    <property type="entry name" value="GAL4"/>
    <property type="match status" value="1"/>
</dbReference>
<dbReference type="SMART" id="SM00508">
    <property type="entry name" value="PostSET"/>
    <property type="match status" value="1"/>
</dbReference>